<comment type="caution">
    <text evidence="9">The sequence shown here is derived from an EMBL/GenBank/DDBJ whole genome shotgun (WGS) entry which is preliminary data.</text>
</comment>
<dbReference type="Gene3D" id="3.30.420.40">
    <property type="match status" value="3"/>
</dbReference>
<evidence type="ECO:0000256" key="4">
    <source>
        <dbReference type="ARBA" id="ARBA00022490"/>
    </source>
</evidence>
<feature type="compositionally biased region" description="Low complexity" evidence="8">
    <location>
        <begin position="35"/>
        <end position="47"/>
    </location>
</feature>
<dbReference type="OrthoDB" id="6220758at2759"/>
<evidence type="ECO:0000313" key="10">
    <source>
        <dbReference type="Proteomes" id="UP000838763"/>
    </source>
</evidence>
<dbReference type="AlphaFoldDB" id="A0A9P1GXH5"/>
<sequence>MAGGRKTKSSGPAPPSKTLVIDNGAYTMKAGFAAPSSGDTSSSETPSQEPRIIPNCIARDRHKKVYVATELSDCRDFGEMQFRRPVEKGFIPPGGLPSLQANCDQMVFEEFQFASYYRAIGPCLNAYNDIQSYFGTAHDLTANQHGPAEVMLLVDSGYSHTIVTPLLRGRPLHSAVRRLDIGGKFLTNYLTRLLSLRHFDMRNDTYIVNEIKETACYVSHDFAGDIQKSWKGARGDSAARGAYARGSEGIAKDYVLPDFHGRPKGLMRDYDPASHTKSRKLALGAAGDTAGVNEDVITLRNERFTVPELLFSPMDAGLKQPGLAGVVMQSVSSLPTGLWPGLLANMVVVGGNALFPGFRERLQREVAALAPDDCTVRVAVPDDPITATWKGATRLAQHESVGKLCVTKAEYEEHGAAWVARKFAAGLPI</sequence>
<evidence type="ECO:0000256" key="6">
    <source>
        <dbReference type="ARBA" id="ARBA00063309"/>
    </source>
</evidence>
<keyword evidence="10" id="KW-1185">Reference proteome</keyword>
<evidence type="ECO:0000256" key="7">
    <source>
        <dbReference type="ARBA" id="ARBA00073820"/>
    </source>
</evidence>
<protein>
    <recommendedName>
        <fullName evidence="3">Actin-like protein ARP6</fullName>
    </recommendedName>
    <alternativeName>
        <fullName evidence="7">Actin-like protein arp6</fullName>
    </alternativeName>
</protein>
<dbReference type="EMBL" id="CALLCH030000002">
    <property type="protein sequence ID" value="CAI4211714.1"/>
    <property type="molecule type" value="Genomic_DNA"/>
</dbReference>
<feature type="region of interest" description="Disordered" evidence="8">
    <location>
        <begin position="31"/>
        <end position="50"/>
    </location>
</feature>
<dbReference type="Pfam" id="PF00022">
    <property type="entry name" value="Actin"/>
    <property type="match status" value="2"/>
</dbReference>
<organism evidence="9 10">
    <name type="scientific">Parascedosporium putredinis</name>
    <dbReference type="NCBI Taxonomy" id="1442378"/>
    <lineage>
        <taxon>Eukaryota</taxon>
        <taxon>Fungi</taxon>
        <taxon>Dikarya</taxon>
        <taxon>Ascomycota</taxon>
        <taxon>Pezizomycotina</taxon>
        <taxon>Sordariomycetes</taxon>
        <taxon>Hypocreomycetidae</taxon>
        <taxon>Microascales</taxon>
        <taxon>Microascaceae</taxon>
        <taxon>Parascedosporium</taxon>
    </lineage>
</organism>
<evidence type="ECO:0000256" key="2">
    <source>
        <dbReference type="ARBA" id="ARBA00005665"/>
    </source>
</evidence>
<accession>A0A9P1GXH5</accession>
<dbReference type="InterPro" id="IPR004000">
    <property type="entry name" value="Actin"/>
</dbReference>
<dbReference type="Proteomes" id="UP000838763">
    <property type="component" value="Unassembled WGS sequence"/>
</dbReference>
<comment type="subcellular location">
    <subcellularLocation>
        <location evidence="1">Cytoplasm</location>
    </subcellularLocation>
</comment>
<dbReference type="SUPFAM" id="SSF53067">
    <property type="entry name" value="Actin-like ATPase domain"/>
    <property type="match status" value="2"/>
</dbReference>
<keyword evidence="4" id="KW-0963">Cytoplasm</keyword>
<gene>
    <name evidence="9" type="ORF">PPNO1_LOCUS1489</name>
</gene>
<dbReference type="Gene3D" id="3.90.640.10">
    <property type="entry name" value="Actin, Chain A, domain 4"/>
    <property type="match status" value="1"/>
</dbReference>
<reference evidence="9" key="1">
    <citation type="submission" date="2022-11" db="EMBL/GenBank/DDBJ databases">
        <authorList>
            <person name="Scott C."/>
            <person name="Bruce N."/>
        </authorList>
    </citation>
    <scope>NUCLEOTIDE SEQUENCE</scope>
</reference>
<dbReference type="FunFam" id="3.30.420.40:FF:000058">
    <property type="entry name" value="Putative actin-related protein 5"/>
    <property type="match status" value="1"/>
</dbReference>
<dbReference type="GO" id="GO:0005737">
    <property type="term" value="C:cytoplasm"/>
    <property type="evidence" value="ECO:0007669"/>
    <property type="project" value="UniProtKB-SubCell"/>
</dbReference>
<dbReference type="PANTHER" id="PTHR11937">
    <property type="entry name" value="ACTIN"/>
    <property type="match status" value="1"/>
</dbReference>
<comment type="similarity">
    <text evidence="2">Belongs to the actin family. ARP6 subfamily.</text>
</comment>
<evidence type="ECO:0000256" key="8">
    <source>
        <dbReference type="SAM" id="MobiDB-lite"/>
    </source>
</evidence>
<evidence type="ECO:0000256" key="5">
    <source>
        <dbReference type="ARBA" id="ARBA00025222"/>
    </source>
</evidence>
<dbReference type="SMART" id="SM00268">
    <property type="entry name" value="ACTIN"/>
    <property type="match status" value="1"/>
</dbReference>
<name>A0A9P1GXH5_9PEZI</name>
<dbReference type="CDD" id="cd10210">
    <property type="entry name" value="ASKHA_NBD_Arp6"/>
    <property type="match status" value="1"/>
</dbReference>
<comment type="subunit">
    <text evidence="6">Component of the SWR1 chromatin remodeling complex.</text>
</comment>
<dbReference type="FunFam" id="3.90.640.10:FF:000014">
    <property type="entry name" value="Putative actin-related protein 6"/>
    <property type="match status" value="1"/>
</dbReference>
<evidence type="ECO:0000313" key="9">
    <source>
        <dbReference type="EMBL" id="CAI4211714.1"/>
    </source>
</evidence>
<evidence type="ECO:0000256" key="1">
    <source>
        <dbReference type="ARBA" id="ARBA00004496"/>
    </source>
</evidence>
<proteinExistence type="inferred from homology"/>
<feature type="region of interest" description="Disordered" evidence="8">
    <location>
        <begin position="1"/>
        <end position="20"/>
    </location>
</feature>
<dbReference type="GO" id="GO:0005634">
    <property type="term" value="C:nucleus"/>
    <property type="evidence" value="ECO:0007669"/>
    <property type="project" value="UniProtKB-ARBA"/>
</dbReference>
<comment type="function">
    <text evidence="5">Component of the SWR1 complex which mediates the ATP-dependent exchange of histone H2A for the H2A variant HZT1 leading to transcriptional regulation of selected genes by chromatin remodeling. Involved in chromosome stability.</text>
</comment>
<evidence type="ECO:0000256" key="3">
    <source>
        <dbReference type="ARBA" id="ARBA00018633"/>
    </source>
</evidence>
<dbReference type="InterPro" id="IPR043129">
    <property type="entry name" value="ATPase_NBD"/>
</dbReference>